<reference evidence="6" key="1">
    <citation type="journal article" date="2024" name="Int. J. Syst. Evol. Microbiol.">
        <title>Polycladomyces zharkentensis sp. nov., a novel thermophilic cellulose- and starch-degrading member of the Bacillota from a geothermal aquifer in Kazakhstan.</title>
        <authorList>
            <person name="Mashzhan A."/>
            <person name="Kistaubayeva A."/>
            <person name="Javier-Lopez R."/>
            <person name="Bissenova U."/>
            <person name="Bissenbay A."/>
            <person name="Birkeland N.K."/>
        </authorList>
    </citation>
    <scope>NUCLEOTIDE SEQUENCE</scope>
    <source>
        <strain evidence="6">ZKZ2T</strain>
    </source>
</reference>
<sequence>MAVILLFIDGVGLGEESDHNPWYVRPTPHIDRLLGGRSLVRGAVGQIGSDMVLLETDATLGVPGLPQSATGQATIFTGRNAPKAMGAHQSGLPFQRLRKWVQADNIYLQMERRGWRATFLNCYTPEYFQRPATRRGWVSVSTAALLSSREPVRMLSELLAGKGVYHDLTRWTLARKIPDVPVIEPETAVDHLLDVARQYDLVIHEYFLSDLAGHKQDEELMRTVIDHYDRWLGALVDRKQTDDVIVLVSDHGNSEDIRVSTHTDNPVPTWIIGDAHTWREIPHQKWDLTCIVPLLLRLVEKRHITTS</sequence>
<evidence type="ECO:0000256" key="4">
    <source>
        <dbReference type="ARBA" id="ARBA00023235"/>
    </source>
</evidence>
<evidence type="ECO:0000313" key="7">
    <source>
        <dbReference type="Proteomes" id="UP001177120"/>
    </source>
</evidence>
<dbReference type="InterPro" id="IPR006124">
    <property type="entry name" value="Metalloenzyme"/>
</dbReference>
<evidence type="ECO:0000256" key="3">
    <source>
        <dbReference type="ARBA" id="ARBA00023211"/>
    </source>
</evidence>
<dbReference type="InterPro" id="IPR017850">
    <property type="entry name" value="Alkaline_phosphatase_core_sf"/>
</dbReference>
<name>A0ABS2WL95_9BACL</name>
<evidence type="ECO:0000259" key="5">
    <source>
        <dbReference type="Pfam" id="PF01676"/>
    </source>
</evidence>
<evidence type="ECO:0000256" key="1">
    <source>
        <dbReference type="ARBA" id="ARBA00010373"/>
    </source>
</evidence>
<comment type="caution">
    <text evidence="6">The sequence shown here is derived from an EMBL/GenBank/DDBJ whole genome shotgun (WGS) entry which is preliminary data.</text>
</comment>
<comment type="similarity">
    <text evidence="1">Belongs to the phosphopentomutase family.</text>
</comment>
<keyword evidence="7" id="KW-1185">Reference proteome</keyword>
<keyword evidence="2" id="KW-0479">Metal-binding</keyword>
<dbReference type="Proteomes" id="UP001177120">
    <property type="component" value="Unassembled WGS sequence"/>
</dbReference>
<dbReference type="PANTHER" id="PTHR21110">
    <property type="entry name" value="PHOSPHOPENTOMUTASE"/>
    <property type="match status" value="1"/>
</dbReference>
<proteinExistence type="inferred from homology"/>
<dbReference type="PANTHER" id="PTHR21110:SF0">
    <property type="entry name" value="PHOSPHOPENTOMUTASE"/>
    <property type="match status" value="1"/>
</dbReference>
<accession>A0ABS2WL95</accession>
<dbReference type="EMBL" id="JAFHAP010000011">
    <property type="protein sequence ID" value="MBN2910345.1"/>
    <property type="molecule type" value="Genomic_DNA"/>
</dbReference>
<keyword evidence="3" id="KW-0464">Manganese</keyword>
<dbReference type="Pfam" id="PF01676">
    <property type="entry name" value="Metalloenzyme"/>
    <property type="match status" value="1"/>
</dbReference>
<dbReference type="InterPro" id="IPR010045">
    <property type="entry name" value="DeoB"/>
</dbReference>
<protein>
    <recommendedName>
        <fullName evidence="5">Metalloenzyme domain-containing protein</fullName>
    </recommendedName>
</protein>
<organism evidence="6 7">
    <name type="scientific">Polycladomyces zharkentensis</name>
    <dbReference type="NCBI Taxonomy" id="2807616"/>
    <lineage>
        <taxon>Bacteria</taxon>
        <taxon>Bacillati</taxon>
        <taxon>Bacillota</taxon>
        <taxon>Bacilli</taxon>
        <taxon>Bacillales</taxon>
        <taxon>Thermoactinomycetaceae</taxon>
        <taxon>Polycladomyces</taxon>
    </lineage>
</organism>
<feature type="domain" description="Metalloenzyme" evidence="5">
    <location>
        <begin position="188"/>
        <end position="281"/>
    </location>
</feature>
<evidence type="ECO:0000313" key="6">
    <source>
        <dbReference type="EMBL" id="MBN2910345.1"/>
    </source>
</evidence>
<evidence type="ECO:0000256" key="2">
    <source>
        <dbReference type="ARBA" id="ARBA00022723"/>
    </source>
</evidence>
<gene>
    <name evidence="6" type="ORF">JQC72_12640</name>
</gene>
<dbReference type="SUPFAM" id="SSF53649">
    <property type="entry name" value="Alkaline phosphatase-like"/>
    <property type="match status" value="1"/>
</dbReference>
<dbReference type="Gene3D" id="3.40.720.10">
    <property type="entry name" value="Alkaline Phosphatase, subunit A"/>
    <property type="match status" value="1"/>
</dbReference>
<keyword evidence="4" id="KW-0413">Isomerase</keyword>